<dbReference type="GeneID" id="14921674"/>
<dbReference type="Pfam" id="PF02798">
    <property type="entry name" value="GST_N"/>
    <property type="match status" value="1"/>
</dbReference>
<accession>L8H5L4</accession>
<dbReference type="OrthoDB" id="414243at2759"/>
<dbReference type="Proteomes" id="UP000011083">
    <property type="component" value="Unassembled WGS sequence"/>
</dbReference>
<dbReference type="VEuPathDB" id="AmoebaDB:ACA1_055800"/>
<dbReference type="PANTHER" id="PTHR11571">
    <property type="entry name" value="GLUTATHIONE S-TRANSFERASE"/>
    <property type="match status" value="1"/>
</dbReference>
<reference evidence="4 5" key="1">
    <citation type="journal article" date="2013" name="Genome Biol.">
        <title>Genome of Acanthamoeba castellanii highlights extensive lateral gene transfer and early evolution of tyrosine kinase signaling.</title>
        <authorList>
            <person name="Clarke M."/>
            <person name="Lohan A.J."/>
            <person name="Liu B."/>
            <person name="Lagkouvardos I."/>
            <person name="Roy S."/>
            <person name="Zafar N."/>
            <person name="Bertelli C."/>
            <person name="Schilde C."/>
            <person name="Kianianmomeni A."/>
            <person name="Burglin T.R."/>
            <person name="Frech C."/>
            <person name="Turcotte B."/>
            <person name="Kopec K.O."/>
            <person name="Synnott J.M."/>
            <person name="Choo C."/>
            <person name="Paponov I."/>
            <person name="Finkler A."/>
            <person name="Soon Heng Tan C."/>
            <person name="Hutchins A.P."/>
            <person name="Weinmeier T."/>
            <person name="Rattei T."/>
            <person name="Chu J.S."/>
            <person name="Gimenez G."/>
            <person name="Irimia M."/>
            <person name="Rigden D.J."/>
            <person name="Fitzpatrick D.A."/>
            <person name="Lorenzo-Morales J."/>
            <person name="Bateman A."/>
            <person name="Chiu C.H."/>
            <person name="Tang P."/>
            <person name="Hegemann P."/>
            <person name="Fromm H."/>
            <person name="Raoult D."/>
            <person name="Greub G."/>
            <person name="Miranda-Saavedra D."/>
            <person name="Chen N."/>
            <person name="Nash P."/>
            <person name="Ginger M.L."/>
            <person name="Horn M."/>
            <person name="Schaap P."/>
            <person name="Caler L."/>
            <person name="Loftus B."/>
        </authorList>
    </citation>
    <scope>NUCLEOTIDE SEQUENCE [LARGE SCALE GENOMIC DNA]</scope>
    <source>
        <strain evidence="4 5">Neff</strain>
    </source>
</reference>
<dbReference type="PROSITE" id="PS50405">
    <property type="entry name" value="GST_CTER"/>
    <property type="match status" value="1"/>
</dbReference>
<evidence type="ECO:0000259" key="3">
    <source>
        <dbReference type="PROSITE" id="PS50405"/>
    </source>
</evidence>
<protein>
    <submittedName>
        <fullName evidence="4">Glutathione transferase family protein</fullName>
    </submittedName>
</protein>
<dbReference type="InterPro" id="IPR040079">
    <property type="entry name" value="Glutathione_S-Trfase"/>
</dbReference>
<dbReference type="SFLD" id="SFLDG01205">
    <property type="entry name" value="AMPS.1"/>
    <property type="match status" value="1"/>
</dbReference>
<evidence type="ECO:0000313" key="5">
    <source>
        <dbReference type="Proteomes" id="UP000011083"/>
    </source>
</evidence>
<name>L8H5L4_ACACF</name>
<dbReference type="InterPro" id="IPR004046">
    <property type="entry name" value="GST_C"/>
</dbReference>
<dbReference type="PANTHER" id="PTHR11571:SF150">
    <property type="entry name" value="GLUTATHIONE S-TRANSFERASE"/>
    <property type="match status" value="1"/>
</dbReference>
<evidence type="ECO:0000259" key="2">
    <source>
        <dbReference type="PROSITE" id="PS50404"/>
    </source>
</evidence>
<dbReference type="SFLD" id="SFLDG00363">
    <property type="entry name" value="AMPS_(cytGST):_Alpha-__Mu-__Pi"/>
    <property type="match status" value="1"/>
</dbReference>
<feature type="region of interest" description="Disordered" evidence="1">
    <location>
        <begin position="1"/>
        <end position="48"/>
    </location>
</feature>
<dbReference type="CDD" id="cd03039">
    <property type="entry name" value="GST_N_Sigma_like"/>
    <property type="match status" value="1"/>
</dbReference>
<dbReference type="CDD" id="cd03192">
    <property type="entry name" value="GST_C_Sigma_like"/>
    <property type="match status" value="1"/>
</dbReference>
<dbReference type="RefSeq" id="XP_004344207.1">
    <property type="nucleotide sequence ID" value="XM_004344157.1"/>
</dbReference>
<dbReference type="SFLD" id="SFLDS00019">
    <property type="entry name" value="Glutathione_Transferase_(cytos"/>
    <property type="match status" value="1"/>
</dbReference>
<dbReference type="OMA" id="GHATAIC"/>
<proteinExistence type="predicted"/>
<dbReference type="InterPro" id="IPR010987">
    <property type="entry name" value="Glutathione-S-Trfase_C-like"/>
</dbReference>
<feature type="domain" description="GST N-terminal" evidence="2">
    <location>
        <begin position="111"/>
        <end position="192"/>
    </location>
</feature>
<feature type="compositionally biased region" description="Basic and acidic residues" evidence="1">
    <location>
        <begin position="38"/>
        <end position="48"/>
    </location>
</feature>
<dbReference type="AlphaFoldDB" id="L8H5L4"/>
<dbReference type="GO" id="GO:0006749">
    <property type="term" value="P:glutathione metabolic process"/>
    <property type="evidence" value="ECO:0007669"/>
    <property type="project" value="TreeGrafter"/>
</dbReference>
<gene>
    <name evidence="4" type="ORF">ACA1_055800</name>
</gene>
<dbReference type="InterPro" id="IPR036282">
    <property type="entry name" value="Glutathione-S-Trfase_C_sf"/>
</dbReference>
<dbReference type="Gene3D" id="3.40.30.10">
    <property type="entry name" value="Glutaredoxin"/>
    <property type="match status" value="1"/>
</dbReference>
<sequence length="323" mass="35942">MTQSKAGDGASNGRKRKSSAADSEELRKKEEKKRRRLAREAEEARKKEELKRKQARLAALRARYPMDDRELLAELLELGELTGQTVSTEFVPMEAWADFMMVWSFVDTFHDQATLTYFNSAGRAEVPRILLEDAGVDYDFVAITNWAEVKPEYQAAGKAPFGQLPIYEEPGLVLAQSSAIARHVAREHGYYGETAHDAALIDQASEGVADIVSRLIQALFLPLPDDKRAEAKASLLNEFLPAQFEIYSKLLEKNGNNGHLVGSKLSVADVSLWVTLGMVFSRVEGSKDAAAKYPNLQAFLDGVASRQRIKAYLARDVYAAKKE</sequence>
<dbReference type="InterPro" id="IPR050213">
    <property type="entry name" value="GST_superfamily"/>
</dbReference>
<evidence type="ECO:0000313" key="4">
    <source>
        <dbReference type="EMBL" id="ELR20804.1"/>
    </source>
</evidence>
<dbReference type="Pfam" id="PF14497">
    <property type="entry name" value="GST_C_3"/>
    <property type="match status" value="1"/>
</dbReference>
<dbReference type="InterPro" id="IPR036249">
    <property type="entry name" value="Thioredoxin-like_sf"/>
</dbReference>
<dbReference type="SUPFAM" id="SSF52833">
    <property type="entry name" value="Thioredoxin-like"/>
    <property type="match status" value="1"/>
</dbReference>
<evidence type="ECO:0000256" key="1">
    <source>
        <dbReference type="SAM" id="MobiDB-lite"/>
    </source>
</evidence>
<dbReference type="Gene3D" id="1.20.1050.10">
    <property type="match status" value="1"/>
</dbReference>
<dbReference type="KEGG" id="acan:ACA1_055800"/>
<dbReference type="PROSITE" id="PS50404">
    <property type="entry name" value="GST_NTER"/>
    <property type="match status" value="1"/>
</dbReference>
<feature type="domain" description="GST C-terminal" evidence="3">
    <location>
        <begin position="194"/>
        <end position="323"/>
    </location>
</feature>
<dbReference type="EMBL" id="KB007909">
    <property type="protein sequence ID" value="ELR20804.1"/>
    <property type="molecule type" value="Genomic_DNA"/>
</dbReference>
<keyword evidence="5" id="KW-1185">Reference proteome</keyword>
<dbReference type="InterPro" id="IPR004045">
    <property type="entry name" value="Glutathione_S-Trfase_N"/>
</dbReference>
<dbReference type="SUPFAM" id="SSF47616">
    <property type="entry name" value="GST C-terminal domain-like"/>
    <property type="match status" value="1"/>
</dbReference>
<organism evidence="4 5">
    <name type="scientific">Acanthamoeba castellanii (strain ATCC 30010 / Neff)</name>
    <dbReference type="NCBI Taxonomy" id="1257118"/>
    <lineage>
        <taxon>Eukaryota</taxon>
        <taxon>Amoebozoa</taxon>
        <taxon>Discosea</taxon>
        <taxon>Longamoebia</taxon>
        <taxon>Centramoebida</taxon>
        <taxon>Acanthamoebidae</taxon>
        <taxon>Acanthamoeba</taxon>
    </lineage>
</organism>
<dbReference type="GO" id="GO:0004364">
    <property type="term" value="F:glutathione transferase activity"/>
    <property type="evidence" value="ECO:0007669"/>
    <property type="project" value="TreeGrafter"/>
</dbReference>
<keyword evidence="4" id="KW-0808">Transferase</keyword>